<reference evidence="2" key="1">
    <citation type="submission" date="2013-12" db="EMBL/GenBank/DDBJ databases">
        <authorList>
            <person name="Linke B."/>
        </authorList>
    </citation>
    <scope>NUCLEOTIDE SEQUENCE [LARGE SCALE GENOMIC DNA]</scope>
    <source>
        <strain evidence="2">CRIB-18</strain>
    </source>
</reference>
<proteinExistence type="predicted"/>
<sequence>MKIEICNTLAILDEVKELDLEERQALWQGRVVSTFQPMTQIAPIDFVAMGACDINTKRSFYENSIDALLEGKIIDRIQAALEKALIAFKEKGGFRFPDTLHVGVFVSDGKNFILENLNHGFIGFGGIPGFIIIILSPTDYVLKCLEALVVHEFHHNIRFLIEPWPKDMNISVGKYLLDEGMAEAFAAELYSEKYIGPQTIGLSEEELLKAGDIILPHMAEKGFQKASSYLFGDAMADVFNYPKTGLPHGAGYAVGYWLIKTYLKKTGRDIFEATLEGSENILQEIGVVHS</sequence>
<feature type="domain" description="DUF2268" evidence="1">
    <location>
        <begin position="78"/>
        <end position="282"/>
    </location>
</feature>
<organism evidence="2 3">
    <name type="scientific">Candidatus Criblamydia sequanensis CRIB-18</name>
    <dbReference type="NCBI Taxonomy" id="1437425"/>
    <lineage>
        <taxon>Bacteria</taxon>
        <taxon>Pseudomonadati</taxon>
        <taxon>Chlamydiota</taxon>
        <taxon>Chlamydiia</taxon>
        <taxon>Parachlamydiales</taxon>
        <taxon>Candidatus Criblamydiaceae</taxon>
        <taxon>Candidatus Criblamydia</taxon>
    </lineage>
</organism>
<dbReference type="RefSeq" id="WP_053331754.1">
    <property type="nucleotide sequence ID" value="NZ_CCEJ010000003.1"/>
</dbReference>
<keyword evidence="3" id="KW-1185">Reference proteome</keyword>
<reference evidence="2" key="2">
    <citation type="submission" date="2014-09" db="EMBL/GenBank/DDBJ databases">
        <title>Criblamydia sequanensis harbors a mega-plasmid encoding arsenite resistance.</title>
        <authorList>
            <person name="Bertelli C."/>
            <person name="Goesmann A."/>
            <person name="Greub G."/>
        </authorList>
    </citation>
    <scope>NUCLEOTIDE SEQUENCE [LARGE SCALE GENOMIC DNA]</scope>
    <source>
        <strain evidence="2">CRIB-18</strain>
    </source>
</reference>
<evidence type="ECO:0000259" key="1">
    <source>
        <dbReference type="Pfam" id="PF10026"/>
    </source>
</evidence>
<evidence type="ECO:0000313" key="3">
    <source>
        <dbReference type="Proteomes" id="UP000031552"/>
    </source>
</evidence>
<evidence type="ECO:0000313" key="2">
    <source>
        <dbReference type="EMBL" id="CDR33634.1"/>
    </source>
</evidence>
<dbReference type="Proteomes" id="UP000031552">
    <property type="component" value="Unassembled WGS sequence"/>
</dbReference>
<gene>
    <name evidence="2" type="ORF">CSEC_0805</name>
</gene>
<protein>
    <recommendedName>
        <fullName evidence="1">DUF2268 domain-containing protein</fullName>
    </recommendedName>
</protein>
<dbReference type="OrthoDB" id="148961at2"/>
<comment type="caution">
    <text evidence="2">The sequence shown here is derived from an EMBL/GenBank/DDBJ whole genome shotgun (WGS) entry which is preliminary data.</text>
</comment>
<dbReference type="EMBL" id="CCEJ010000003">
    <property type="protein sequence ID" value="CDR33634.1"/>
    <property type="molecule type" value="Genomic_DNA"/>
</dbReference>
<dbReference type="Pfam" id="PF10026">
    <property type="entry name" value="DUF2268"/>
    <property type="match status" value="1"/>
</dbReference>
<name>A0A090DXY4_9BACT</name>
<dbReference type="InterPro" id="IPR018728">
    <property type="entry name" value="DUF2268"/>
</dbReference>
<accession>A0A090DXY4</accession>
<dbReference type="eggNOG" id="COG5504">
    <property type="taxonomic scope" value="Bacteria"/>
</dbReference>
<dbReference type="AlphaFoldDB" id="A0A090DXY4"/>